<feature type="region of interest" description="Disordered" evidence="1">
    <location>
        <begin position="23"/>
        <end position="84"/>
    </location>
</feature>
<dbReference type="Proteomes" id="UP000287651">
    <property type="component" value="Unassembled WGS sequence"/>
</dbReference>
<name>A0A426ZE29_ENSVE</name>
<comment type="caution">
    <text evidence="2">The sequence shown here is derived from an EMBL/GenBank/DDBJ whole genome shotgun (WGS) entry which is preliminary data.</text>
</comment>
<reference evidence="2 3" key="1">
    <citation type="journal article" date="2014" name="Agronomy (Basel)">
        <title>A Draft Genome Sequence for Ensete ventricosum, the Drought-Tolerant Tree Against Hunger.</title>
        <authorList>
            <person name="Harrison J."/>
            <person name="Moore K.A."/>
            <person name="Paszkiewicz K."/>
            <person name="Jones T."/>
            <person name="Grant M."/>
            <person name="Ambacheew D."/>
            <person name="Muzemil S."/>
            <person name="Studholme D.J."/>
        </authorList>
    </citation>
    <scope>NUCLEOTIDE SEQUENCE [LARGE SCALE GENOMIC DNA]</scope>
</reference>
<dbReference type="EMBL" id="AMZH03007083">
    <property type="protein sequence ID" value="RRT62202.1"/>
    <property type="molecule type" value="Genomic_DNA"/>
</dbReference>
<proteinExistence type="predicted"/>
<feature type="compositionally biased region" description="Basic and acidic residues" evidence="1">
    <location>
        <begin position="38"/>
        <end position="58"/>
    </location>
</feature>
<gene>
    <name evidence="2" type="ORF">B296_00013231</name>
</gene>
<accession>A0A426ZE29</accession>
<protein>
    <submittedName>
        <fullName evidence="2">Uncharacterized protein</fullName>
    </submittedName>
</protein>
<evidence type="ECO:0000256" key="1">
    <source>
        <dbReference type="SAM" id="MobiDB-lite"/>
    </source>
</evidence>
<organism evidence="2 3">
    <name type="scientific">Ensete ventricosum</name>
    <name type="common">Abyssinian banana</name>
    <name type="synonym">Musa ensete</name>
    <dbReference type="NCBI Taxonomy" id="4639"/>
    <lineage>
        <taxon>Eukaryota</taxon>
        <taxon>Viridiplantae</taxon>
        <taxon>Streptophyta</taxon>
        <taxon>Embryophyta</taxon>
        <taxon>Tracheophyta</taxon>
        <taxon>Spermatophyta</taxon>
        <taxon>Magnoliopsida</taxon>
        <taxon>Liliopsida</taxon>
        <taxon>Zingiberales</taxon>
        <taxon>Musaceae</taxon>
        <taxon>Ensete</taxon>
    </lineage>
</organism>
<evidence type="ECO:0000313" key="2">
    <source>
        <dbReference type="EMBL" id="RRT62202.1"/>
    </source>
</evidence>
<sequence>MIAVFKTPSWRPLEITRQRRRAKIRLRGSTGKSSTKMMARDRKRVGDKQRGDQNEEKGGSLGIVVAEGGDGRGGSRFTAHGTIARTGASPSAEFVDLDRSMDRSRLVEDQGF</sequence>
<evidence type="ECO:0000313" key="3">
    <source>
        <dbReference type="Proteomes" id="UP000287651"/>
    </source>
</evidence>
<dbReference type="AlphaFoldDB" id="A0A426ZE29"/>